<dbReference type="AlphaFoldDB" id="A0A1M6JBJ5"/>
<sequence>MSLSILKKYFKRAWAPTLVITIIFFVNYFLFGIENTLIGPFATLSYLRFRNMRHHYGCMIKTFLIYAGMALIAWLALLNLGLNIVMNAAALFMIANYIIDEYNPNNYFPAGMALIFFQISPARGTEILTRWMALFVSFVIIFLFIEITQRRKKTCILEEYAREGLSLSYDLADAVEERNQDKKDNLQKDICSLNRKMSYEIYSDNRAALKFQPDANRYCRFLVCFQTAQYLAQQGDAQGIRKLVAEYEAALEDDTVTTDIRKLKLREAKPDVRRFRFRFALRQVLIVTPCLVFGYLVPEYNSYWMAISVFFMMIPIYENTMKRIIQRVRGSLAGIIICMILFAIFKSFWARVVLMTIFNFLIYCVDSYAFMVTYITGSALSLNLLEPSVPLMMLQRIGYTLVGAGIAFLANKYVFPIRVKNEMGYMQKLLEKIRQQMTEIYSSELAPGDVQHRTNSLIVKSYMLIDRIQEYNNTLKEEEKNPELDKNLRNHTLFMAGFLNK</sequence>
<feature type="transmembrane region" description="Helical" evidence="5">
    <location>
        <begin position="128"/>
        <end position="145"/>
    </location>
</feature>
<feature type="transmembrane region" description="Helical" evidence="5">
    <location>
        <begin position="54"/>
        <end position="74"/>
    </location>
</feature>
<feature type="domain" description="Integral membrane bound transporter" evidence="6">
    <location>
        <begin position="290"/>
        <end position="409"/>
    </location>
</feature>
<dbReference type="EMBL" id="FQYT01000021">
    <property type="protein sequence ID" value="SHJ43994.1"/>
    <property type="molecule type" value="Genomic_DNA"/>
</dbReference>
<evidence type="ECO:0000313" key="8">
    <source>
        <dbReference type="Proteomes" id="UP000184342"/>
    </source>
</evidence>
<gene>
    <name evidence="7" type="ORF">SAMN02745691_01965</name>
</gene>
<keyword evidence="2 5" id="KW-0812">Transmembrane</keyword>
<feature type="transmembrane region" description="Helical" evidence="5">
    <location>
        <begin position="397"/>
        <end position="415"/>
    </location>
</feature>
<feature type="transmembrane region" description="Helical" evidence="5">
    <location>
        <begin position="13"/>
        <end position="33"/>
    </location>
</feature>
<evidence type="ECO:0000256" key="1">
    <source>
        <dbReference type="ARBA" id="ARBA00004141"/>
    </source>
</evidence>
<evidence type="ECO:0000256" key="5">
    <source>
        <dbReference type="SAM" id="Phobius"/>
    </source>
</evidence>
<evidence type="ECO:0000256" key="4">
    <source>
        <dbReference type="ARBA" id="ARBA00023136"/>
    </source>
</evidence>
<keyword evidence="4 5" id="KW-0472">Membrane</keyword>
<dbReference type="RefSeq" id="WP_073994236.1">
    <property type="nucleotide sequence ID" value="NZ_FQYT01000021.1"/>
</dbReference>
<keyword evidence="8" id="KW-1185">Reference proteome</keyword>
<name>A0A1M6JBJ5_9FIRM</name>
<dbReference type="GO" id="GO:0016020">
    <property type="term" value="C:membrane"/>
    <property type="evidence" value="ECO:0007669"/>
    <property type="project" value="UniProtKB-SubCell"/>
</dbReference>
<organism evidence="7 8">
    <name type="scientific">Parasporobacterium paucivorans DSM 15970</name>
    <dbReference type="NCBI Taxonomy" id="1122934"/>
    <lineage>
        <taxon>Bacteria</taxon>
        <taxon>Bacillati</taxon>
        <taxon>Bacillota</taxon>
        <taxon>Clostridia</taxon>
        <taxon>Lachnospirales</taxon>
        <taxon>Lachnospiraceae</taxon>
        <taxon>Parasporobacterium</taxon>
    </lineage>
</organism>
<evidence type="ECO:0000259" key="6">
    <source>
        <dbReference type="Pfam" id="PF13515"/>
    </source>
</evidence>
<evidence type="ECO:0000256" key="2">
    <source>
        <dbReference type="ARBA" id="ARBA00022692"/>
    </source>
</evidence>
<protein>
    <submittedName>
        <fullName evidence="7">Fusaric acid resistance protein-like</fullName>
    </submittedName>
</protein>
<dbReference type="Pfam" id="PF13515">
    <property type="entry name" value="FUSC_2"/>
    <property type="match status" value="1"/>
</dbReference>
<evidence type="ECO:0000313" key="7">
    <source>
        <dbReference type="EMBL" id="SHJ43994.1"/>
    </source>
</evidence>
<proteinExistence type="predicted"/>
<dbReference type="STRING" id="1122934.SAMN02745691_01965"/>
<comment type="subcellular location">
    <subcellularLocation>
        <location evidence="1">Membrane</location>
        <topology evidence="1">Multi-pass membrane protein</topology>
    </subcellularLocation>
</comment>
<dbReference type="Proteomes" id="UP000184342">
    <property type="component" value="Unassembled WGS sequence"/>
</dbReference>
<dbReference type="OrthoDB" id="1893152at2"/>
<feature type="transmembrane region" description="Helical" evidence="5">
    <location>
        <begin position="279"/>
        <end position="297"/>
    </location>
</feature>
<evidence type="ECO:0000256" key="3">
    <source>
        <dbReference type="ARBA" id="ARBA00022989"/>
    </source>
</evidence>
<dbReference type="InterPro" id="IPR049453">
    <property type="entry name" value="Memb_transporter_dom"/>
</dbReference>
<keyword evidence="3 5" id="KW-1133">Transmembrane helix</keyword>
<accession>A0A1M6JBJ5</accession>
<feature type="transmembrane region" description="Helical" evidence="5">
    <location>
        <begin position="332"/>
        <end position="354"/>
    </location>
</feature>
<reference evidence="7 8" key="1">
    <citation type="submission" date="2016-11" db="EMBL/GenBank/DDBJ databases">
        <authorList>
            <person name="Jaros S."/>
            <person name="Januszkiewicz K."/>
            <person name="Wedrychowicz H."/>
        </authorList>
    </citation>
    <scope>NUCLEOTIDE SEQUENCE [LARGE SCALE GENOMIC DNA]</scope>
    <source>
        <strain evidence="7 8">DSM 15970</strain>
    </source>
</reference>
<feature type="transmembrane region" description="Helical" evidence="5">
    <location>
        <begin position="360"/>
        <end position="385"/>
    </location>
</feature>